<protein>
    <recommendedName>
        <fullName evidence="1">Exonuclease domain-containing protein</fullName>
    </recommendedName>
</protein>
<dbReference type="InterPro" id="IPR012337">
    <property type="entry name" value="RNaseH-like_sf"/>
</dbReference>
<dbReference type="Pfam" id="PF00929">
    <property type="entry name" value="RNase_T"/>
    <property type="match status" value="1"/>
</dbReference>
<feature type="domain" description="Exonuclease" evidence="1">
    <location>
        <begin position="2"/>
        <end position="196"/>
    </location>
</feature>
<dbReference type="SMART" id="SM00479">
    <property type="entry name" value="EXOIII"/>
    <property type="match status" value="1"/>
</dbReference>
<comment type="caution">
    <text evidence="2">The sequence shown here is derived from an EMBL/GenBank/DDBJ whole genome shotgun (WGS) entry which is preliminary data.</text>
</comment>
<name>A0AAW4IY74_CLOPF</name>
<dbReference type="SUPFAM" id="SSF53098">
    <property type="entry name" value="Ribonuclease H-like"/>
    <property type="match status" value="1"/>
</dbReference>
<organism evidence="2 3">
    <name type="scientific">Clostridium perfringens</name>
    <dbReference type="NCBI Taxonomy" id="1502"/>
    <lineage>
        <taxon>Bacteria</taxon>
        <taxon>Bacillati</taxon>
        <taxon>Bacillota</taxon>
        <taxon>Clostridia</taxon>
        <taxon>Eubacteriales</taxon>
        <taxon>Clostridiaceae</taxon>
        <taxon>Clostridium</taxon>
    </lineage>
</organism>
<dbReference type="EMBL" id="JAENQP010000007">
    <property type="protein sequence ID" value="MBO3359558.1"/>
    <property type="molecule type" value="Genomic_DNA"/>
</dbReference>
<dbReference type="Gene3D" id="3.30.420.10">
    <property type="entry name" value="Ribonuclease H-like superfamily/Ribonuclease H"/>
    <property type="match status" value="1"/>
</dbReference>
<dbReference type="RefSeq" id="WP_208341050.1">
    <property type="nucleotide sequence ID" value="NZ_JAENQO010000007.1"/>
</dbReference>
<evidence type="ECO:0000259" key="1">
    <source>
        <dbReference type="SMART" id="SM00479"/>
    </source>
</evidence>
<dbReference type="InterPro" id="IPR013520">
    <property type="entry name" value="Ribonucl_H"/>
</dbReference>
<evidence type="ECO:0000313" key="3">
    <source>
        <dbReference type="Proteomes" id="UP000668068"/>
    </source>
</evidence>
<dbReference type="InterPro" id="IPR036397">
    <property type="entry name" value="RNaseH_sf"/>
</dbReference>
<evidence type="ECO:0000313" key="2">
    <source>
        <dbReference type="EMBL" id="MBO3359558.1"/>
    </source>
</evidence>
<dbReference type="GO" id="GO:0003676">
    <property type="term" value="F:nucleic acid binding"/>
    <property type="evidence" value="ECO:0007669"/>
    <property type="project" value="InterPro"/>
</dbReference>
<gene>
    <name evidence="2" type="ORF">JJB47_12320</name>
</gene>
<reference evidence="2" key="1">
    <citation type="submission" date="2020-12" db="EMBL/GenBank/DDBJ databases">
        <title>Comparative genomics of Clostridium perfringens reveals patterns of host-associated phylogenetic clades and virulence factors.</title>
        <authorList>
            <person name="Smith A.H."/>
            <person name="Geier R."/>
        </authorList>
    </citation>
    <scope>NUCLEOTIDE SEQUENCE</scope>
    <source>
        <strain evidence="2">CHD30677R</strain>
    </source>
</reference>
<dbReference type="GO" id="GO:0004527">
    <property type="term" value="F:exonuclease activity"/>
    <property type="evidence" value="ECO:0007669"/>
    <property type="project" value="UniProtKB-ARBA"/>
</dbReference>
<proteinExistence type="predicted"/>
<accession>A0AAW4IY74</accession>
<dbReference type="AlphaFoldDB" id="A0AAW4IY74"/>
<dbReference type="Proteomes" id="UP000668068">
    <property type="component" value="Unassembled WGS sequence"/>
</dbReference>
<sequence length="321" mass="37507">MRYIVLDMEFNMLLPRHVYDKKRSLAKCFKNEVIQIAGYSIDDNANIINKTNSYCSLNISTKIHKSITKLTGITTEKLEKEGINFKYATKKIIEDLSVTSSEATLIITWGCDDEQIFKKHLMYYFGKNPPKHLYKAKYIDVQKGLSRYFNVNFPISLETVASMLDMDFVEENLHNAAYDSYIVVKLLQTLGLRFLMEISEIKSVFNVRCKEVPIINRPSKDIFNKSPNFVDNDGNVCCLYLLNVNAKQKLVKRIITPTGKFKIITFDYVENKYTFLKEFNKVCNFMIAEKRKNMNKNRRKSERKFIKVLKNIKNQKDNVVN</sequence>